<protein>
    <submittedName>
        <fullName evidence="2">Uncharacterized protein</fullName>
    </submittedName>
</protein>
<sequence length="151" mass="16750">MDIRTSCGSTGNSTTATSIGGPWISSLRNFVGQPEGRRPSSLGTLMKTRERRFLRWMARLEILDTLQVPPIGDNKLALSEQHMLVGRLQSWMGHAESTARQALGRTYGWSPLLCCELIERVVGSVIQLREPRGDGGWRGGGDSLGLRRQMR</sequence>
<keyword evidence="3" id="KW-1185">Reference proteome</keyword>
<proteinExistence type="predicted"/>
<feature type="region of interest" description="Disordered" evidence="1">
    <location>
        <begin position="1"/>
        <end position="20"/>
    </location>
</feature>
<dbReference type="Gramene" id="TuG1812G0300001429.01.T01">
    <property type="protein sequence ID" value="TuG1812G0300001429.01.T01"/>
    <property type="gene ID" value="TuG1812G0300001429.01"/>
</dbReference>
<dbReference type="EnsemblPlants" id="TuG1812G0300001429.01.T01">
    <property type="protein sequence ID" value="TuG1812G0300001429.01.T01"/>
    <property type="gene ID" value="TuG1812G0300001429.01"/>
</dbReference>
<evidence type="ECO:0000256" key="1">
    <source>
        <dbReference type="SAM" id="MobiDB-lite"/>
    </source>
</evidence>
<dbReference type="Proteomes" id="UP000015106">
    <property type="component" value="Chromosome 3"/>
</dbReference>
<reference evidence="2" key="2">
    <citation type="submission" date="2018-03" db="EMBL/GenBank/DDBJ databases">
        <title>The Triticum urartu genome reveals the dynamic nature of wheat genome evolution.</title>
        <authorList>
            <person name="Ling H."/>
            <person name="Ma B."/>
            <person name="Shi X."/>
            <person name="Liu H."/>
            <person name="Dong L."/>
            <person name="Sun H."/>
            <person name="Cao Y."/>
            <person name="Gao Q."/>
            <person name="Zheng S."/>
            <person name="Li Y."/>
            <person name="Yu Y."/>
            <person name="Du H."/>
            <person name="Qi M."/>
            <person name="Li Y."/>
            <person name="Yu H."/>
            <person name="Cui Y."/>
            <person name="Wang N."/>
            <person name="Chen C."/>
            <person name="Wu H."/>
            <person name="Zhao Y."/>
            <person name="Zhang J."/>
            <person name="Li Y."/>
            <person name="Zhou W."/>
            <person name="Zhang B."/>
            <person name="Hu W."/>
            <person name="Eijk M."/>
            <person name="Tang J."/>
            <person name="Witsenboer H."/>
            <person name="Zhao S."/>
            <person name="Li Z."/>
            <person name="Zhang A."/>
            <person name="Wang D."/>
            <person name="Liang C."/>
        </authorList>
    </citation>
    <scope>NUCLEOTIDE SEQUENCE [LARGE SCALE GENOMIC DNA]</scope>
    <source>
        <strain evidence="2">cv. G1812</strain>
    </source>
</reference>
<organism evidence="2 3">
    <name type="scientific">Triticum urartu</name>
    <name type="common">Red wild einkorn</name>
    <name type="synonym">Crithodium urartu</name>
    <dbReference type="NCBI Taxonomy" id="4572"/>
    <lineage>
        <taxon>Eukaryota</taxon>
        <taxon>Viridiplantae</taxon>
        <taxon>Streptophyta</taxon>
        <taxon>Embryophyta</taxon>
        <taxon>Tracheophyta</taxon>
        <taxon>Spermatophyta</taxon>
        <taxon>Magnoliopsida</taxon>
        <taxon>Liliopsida</taxon>
        <taxon>Poales</taxon>
        <taxon>Poaceae</taxon>
        <taxon>BOP clade</taxon>
        <taxon>Pooideae</taxon>
        <taxon>Triticodae</taxon>
        <taxon>Triticeae</taxon>
        <taxon>Triticinae</taxon>
        <taxon>Triticum</taxon>
    </lineage>
</organism>
<dbReference type="AlphaFoldDB" id="A0A8R7TSY8"/>
<evidence type="ECO:0000313" key="2">
    <source>
        <dbReference type="EnsemblPlants" id="TuG1812G0300001429.01.T01"/>
    </source>
</evidence>
<accession>A0A8R7TSY8</accession>
<evidence type="ECO:0000313" key="3">
    <source>
        <dbReference type="Proteomes" id="UP000015106"/>
    </source>
</evidence>
<reference evidence="2" key="3">
    <citation type="submission" date="2022-06" db="UniProtKB">
        <authorList>
            <consortium name="EnsemblPlants"/>
        </authorList>
    </citation>
    <scope>IDENTIFICATION</scope>
</reference>
<name>A0A8R7TSY8_TRIUA</name>
<feature type="compositionally biased region" description="Polar residues" evidence="1">
    <location>
        <begin position="1"/>
        <end position="18"/>
    </location>
</feature>
<reference evidence="3" key="1">
    <citation type="journal article" date="2013" name="Nature">
        <title>Draft genome of the wheat A-genome progenitor Triticum urartu.</title>
        <authorList>
            <person name="Ling H.Q."/>
            <person name="Zhao S."/>
            <person name="Liu D."/>
            <person name="Wang J."/>
            <person name="Sun H."/>
            <person name="Zhang C."/>
            <person name="Fan H."/>
            <person name="Li D."/>
            <person name="Dong L."/>
            <person name="Tao Y."/>
            <person name="Gao C."/>
            <person name="Wu H."/>
            <person name="Li Y."/>
            <person name="Cui Y."/>
            <person name="Guo X."/>
            <person name="Zheng S."/>
            <person name="Wang B."/>
            <person name="Yu K."/>
            <person name="Liang Q."/>
            <person name="Yang W."/>
            <person name="Lou X."/>
            <person name="Chen J."/>
            <person name="Feng M."/>
            <person name="Jian J."/>
            <person name="Zhang X."/>
            <person name="Luo G."/>
            <person name="Jiang Y."/>
            <person name="Liu J."/>
            <person name="Wang Z."/>
            <person name="Sha Y."/>
            <person name="Zhang B."/>
            <person name="Wu H."/>
            <person name="Tang D."/>
            <person name="Shen Q."/>
            <person name="Xue P."/>
            <person name="Zou S."/>
            <person name="Wang X."/>
            <person name="Liu X."/>
            <person name="Wang F."/>
            <person name="Yang Y."/>
            <person name="An X."/>
            <person name="Dong Z."/>
            <person name="Zhang K."/>
            <person name="Zhang X."/>
            <person name="Luo M.C."/>
            <person name="Dvorak J."/>
            <person name="Tong Y."/>
            <person name="Wang J."/>
            <person name="Yang H."/>
            <person name="Li Z."/>
            <person name="Wang D."/>
            <person name="Zhang A."/>
            <person name="Wang J."/>
        </authorList>
    </citation>
    <scope>NUCLEOTIDE SEQUENCE</scope>
    <source>
        <strain evidence="3">cv. G1812</strain>
    </source>
</reference>